<evidence type="ECO:0000256" key="5">
    <source>
        <dbReference type="SAM" id="MobiDB-lite"/>
    </source>
</evidence>
<evidence type="ECO:0000256" key="4">
    <source>
        <dbReference type="PROSITE-ProRule" id="PRU00335"/>
    </source>
</evidence>
<evidence type="ECO:0000256" key="3">
    <source>
        <dbReference type="ARBA" id="ARBA00023163"/>
    </source>
</evidence>
<feature type="domain" description="HTH tetR-type" evidence="6">
    <location>
        <begin position="11"/>
        <end position="71"/>
    </location>
</feature>
<keyword evidence="3" id="KW-0804">Transcription</keyword>
<dbReference type="InterPro" id="IPR009057">
    <property type="entry name" value="Homeodomain-like_sf"/>
</dbReference>
<dbReference type="PANTHER" id="PTHR30055:SF238">
    <property type="entry name" value="MYCOFACTOCIN BIOSYNTHESIS TRANSCRIPTIONAL REGULATOR MFTR-RELATED"/>
    <property type="match status" value="1"/>
</dbReference>
<dbReference type="EMBL" id="JBHSIW010000024">
    <property type="protein sequence ID" value="MFC4904987.1"/>
    <property type="molecule type" value="Genomic_DNA"/>
</dbReference>
<dbReference type="InterPro" id="IPR001647">
    <property type="entry name" value="HTH_TetR"/>
</dbReference>
<dbReference type="Pfam" id="PF00440">
    <property type="entry name" value="TetR_N"/>
    <property type="match status" value="1"/>
</dbReference>
<organism evidence="7 8">
    <name type="scientific">Kocuria oceani</name>
    <dbReference type="NCBI Taxonomy" id="988827"/>
    <lineage>
        <taxon>Bacteria</taxon>
        <taxon>Bacillati</taxon>
        <taxon>Actinomycetota</taxon>
        <taxon>Actinomycetes</taxon>
        <taxon>Micrococcales</taxon>
        <taxon>Micrococcaceae</taxon>
        <taxon>Kocuria</taxon>
    </lineage>
</organism>
<keyword evidence="8" id="KW-1185">Reference proteome</keyword>
<evidence type="ECO:0000313" key="8">
    <source>
        <dbReference type="Proteomes" id="UP001595797"/>
    </source>
</evidence>
<feature type="compositionally biased region" description="Low complexity" evidence="5">
    <location>
        <begin position="228"/>
        <end position="245"/>
    </location>
</feature>
<evidence type="ECO:0000313" key="7">
    <source>
        <dbReference type="EMBL" id="MFC4904987.1"/>
    </source>
</evidence>
<protein>
    <submittedName>
        <fullName evidence="7">TetR/AcrR family transcriptional regulator</fullName>
    </submittedName>
</protein>
<name>A0ABV9TQ89_9MICC</name>
<dbReference type="RefSeq" id="WP_277551399.1">
    <property type="nucleotide sequence ID" value="NZ_JARAMH010000008.1"/>
</dbReference>
<feature type="region of interest" description="Disordered" evidence="5">
    <location>
        <begin position="214"/>
        <end position="245"/>
    </location>
</feature>
<proteinExistence type="predicted"/>
<dbReference type="PROSITE" id="PS01081">
    <property type="entry name" value="HTH_TETR_1"/>
    <property type="match status" value="1"/>
</dbReference>
<dbReference type="PANTHER" id="PTHR30055">
    <property type="entry name" value="HTH-TYPE TRANSCRIPTIONAL REGULATOR RUTR"/>
    <property type="match status" value="1"/>
</dbReference>
<dbReference type="SUPFAM" id="SSF46689">
    <property type="entry name" value="Homeodomain-like"/>
    <property type="match status" value="1"/>
</dbReference>
<accession>A0ABV9TQ89</accession>
<dbReference type="Proteomes" id="UP001595797">
    <property type="component" value="Unassembled WGS sequence"/>
</dbReference>
<keyword evidence="2 4" id="KW-0238">DNA-binding</keyword>
<feature type="DNA-binding region" description="H-T-H motif" evidence="4">
    <location>
        <begin position="34"/>
        <end position="53"/>
    </location>
</feature>
<evidence type="ECO:0000259" key="6">
    <source>
        <dbReference type="PROSITE" id="PS50977"/>
    </source>
</evidence>
<evidence type="ECO:0000256" key="2">
    <source>
        <dbReference type="ARBA" id="ARBA00023125"/>
    </source>
</evidence>
<dbReference type="InterPro" id="IPR023772">
    <property type="entry name" value="DNA-bd_HTH_TetR-type_CS"/>
</dbReference>
<keyword evidence="1" id="KW-0805">Transcription regulation</keyword>
<dbReference type="PROSITE" id="PS50977">
    <property type="entry name" value="HTH_TETR_2"/>
    <property type="match status" value="1"/>
</dbReference>
<sequence>MSDGAREQRMRRTRRALITGARRLTAAHGLDGFTVEQLCAEAGISRRTFFNYFASKDDAVLGTPARDPLEAFGEQFVAGGRDPRGPGLLEALQQLVVRSFALLEGPHDRALMLEVLRREPVLLQRLAESMDRHVTQLAALIARRQGCAAGDPFPGVAAAAISHLAGHTVHELLEGRPAGPDPEESPPSAEFADRLARNVRLAGILFCAPAAVPPASAEGPAGIPPAASPGAAAPADPSSDIEGSP</sequence>
<dbReference type="InterPro" id="IPR050109">
    <property type="entry name" value="HTH-type_TetR-like_transc_reg"/>
</dbReference>
<gene>
    <name evidence="7" type="ORF">ACFPCS_15565</name>
</gene>
<dbReference type="Gene3D" id="1.10.357.10">
    <property type="entry name" value="Tetracycline Repressor, domain 2"/>
    <property type="match status" value="1"/>
</dbReference>
<comment type="caution">
    <text evidence="7">The sequence shown here is derived from an EMBL/GenBank/DDBJ whole genome shotgun (WGS) entry which is preliminary data.</text>
</comment>
<reference evidence="8" key="1">
    <citation type="journal article" date="2019" name="Int. J. Syst. Evol. Microbiol.">
        <title>The Global Catalogue of Microorganisms (GCM) 10K type strain sequencing project: providing services to taxonomists for standard genome sequencing and annotation.</title>
        <authorList>
            <consortium name="The Broad Institute Genomics Platform"/>
            <consortium name="The Broad Institute Genome Sequencing Center for Infectious Disease"/>
            <person name="Wu L."/>
            <person name="Ma J."/>
        </authorList>
    </citation>
    <scope>NUCLEOTIDE SEQUENCE [LARGE SCALE GENOMIC DNA]</scope>
    <source>
        <strain evidence="8">CGMCC 4.6946</strain>
    </source>
</reference>
<evidence type="ECO:0000256" key="1">
    <source>
        <dbReference type="ARBA" id="ARBA00023015"/>
    </source>
</evidence>